<dbReference type="AlphaFoldDB" id="A0A290MRB2"/>
<evidence type="ECO:0000313" key="2">
    <source>
        <dbReference type="EMBL" id="ATC32371.1"/>
    </source>
</evidence>
<dbReference type="RefSeq" id="WP_096051791.1">
    <property type="nucleotide sequence ID" value="NZ_CP023315.3"/>
</dbReference>
<feature type="transmembrane region" description="Helical" evidence="1">
    <location>
        <begin position="37"/>
        <end position="59"/>
    </location>
</feature>
<accession>A0A290MRB2</accession>
<feature type="transmembrane region" description="Helical" evidence="1">
    <location>
        <begin position="65"/>
        <end position="82"/>
    </location>
</feature>
<keyword evidence="1" id="KW-0812">Transmembrane</keyword>
<proteinExistence type="predicted"/>
<reference evidence="3" key="1">
    <citation type="submission" date="2017-09" db="EMBL/GenBank/DDBJ databases">
        <title>Genome evolution observed in wild isolates of Caulobacter crescentus.</title>
        <authorList>
            <person name="Ely B."/>
            <person name="Wilson K."/>
            <person name="Scott D."/>
        </authorList>
    </citation>
    <scope>NUCLEOTIDE SEQUENCE [LARGE SCALE GENOMIC DNA]</scope>
    <source>
        <strain evidence="3">CB13b1a</strain>
    </source>
</reference>
<evidence type="ECO:0000313" key="3">
    <source>
        <dbReference type="Proteomes" id="UP000217311"/>
    </source>
</evidence>
<gene>
    <name evidence="2" type="ORF">CA606_08405</name>
</gene>
<sequence length="192" mass="20251">MSSAILAWMLLLGAPVVGACLHLAIKDRLSTRSRLAFMGLLAAVVGLAILAVAFGVRFVSLTANIATLAAVYAAYVALALSLSSRIRSPIAGRLILAVTLIPVVFGYFLGTVGALGLLFTVGEFENQTSITRLAPGVLCTRTDGGGPSGGYTLRVHREWPLAPFLHREVKTLGFRREGEGPASCDALRGRPF</sequence>
<dbReference type="Proteomes" id="UP000217311">
    <property type="component" value="Chromosome"/>
</dbReference>
<organism evidence="2 3">
    <name type="scientific">Caulobacter vibrioides</name>
    <name type="common">Caulobacter crescentus</name>
    <dbReference type="NCBI Taxonomy" id="155892"/>
    <lineage>
        <taxon>Bacteria</taxon>
        <taxon>Pseudomonadati</taxon>
        <taxon>Pseudomonadota</taxon>
        <taxon>Alphaproteobacteria</taxon>
        <taxon>Caulobacterales</taxon>
        <taxon>Caulobacteraceae</taxon>
        <taxon>Caulobacter</taxon>
    </lineage>
</organism>
<evidence type="ECO:0000256" key="1">
    <source>
        <dbReference type="SAM" id="Phobius"/>
    </source>
</evidence>
<name>A0A290MRB2_CAUVI</name>
<feature type="transmembrane region" description="Helical" evidence="1">
    <location>
        <begin position="94"/>
        <end position="119"/>
    </location>
</feature>
<keyword evidence="1" id="KW-1133">Transmembrane helix</keyword>
<dbReference type="EMBL" id="CP023315">
    <property type="protein sequence ID" value="ATC32371.1"/>
    <property type="molecule type" value="Genomic_DNA"/>
</dbReference>
<feature type="transmembrane region" description="Helical" evidence="1">
    <location>
        <begin position="6"/>
        <end position="25"/>
    </location>
</feature>
<keyword evidence="1" id="KW-0472">Membrane</keyword>
<protein>
    <submittedName>
        <fullName evidence="2">Uncharacterized protein</fullName>
    </submittedName>
</protein>